<feature type="signal peptide" evidence="1">
    <location>
        <begin position="1"/>
        <end position="29"/>
    </location>
</feature>
<dbReference type="EMBL" id="JBHSMR010000001">
    <property type="protein sequence ID" value="MFC5476813.1"/>
    <property type="molecule type" value="Genomic_DNA"/>
</dbReference>
<dbReference type="RefSeq" id="WP_379751142.1">
    <property type="nucleotide sequence ID" value="NZ_JBHSMR010000001.1"/>
</dbReference>
<accession>A0ABW0MII6</accession>
<protein>
    <recommendedName>
        <fullName evidence="4">Lipoprotein</fullName>
    </recommendedName>
</protein>
<evidence type="ECO:0000256" key="1">
    <source>
        <dbReference type="SAM" id="SignalP"/>
    </source>
</evidence>
<reference evidence="3" key="1">
    <citation type="journal article" date="2019" name="Int. J. Syst. Evol. Microbiol.">
        <title>The Global Catalogue of Microorganisms (GCM) 10K type strain sequencing project: providing services to taxonomists for standard genome sequencing and annotation.</title>
        <authorList>
            <consortium name="The Broad Institute Genomics Platform"/>
            <consortium name="The Broad Institute Genome Sequencing Center for Infectious Disease"/>
            <person name="Wu L."/>
            <person name="Ma J."/>
        </authorList>
    </citation>
    <scope>NUCLEOTIDE SEQUENCE [LARGE SCALE GENOMIC DNA]</scope>
    <source>
        <strain evidence="3">CCUG 43111</strain>
    </source>
</reference>
<keyword evidence="3" id="KW-1185">Reference proteome</keyword>
<organism evidence="2 3">
    <name type="scientific">Massilia suwonensis</name>
    <dbReference type="NCBI Taxonomy" id="648895"/>
    <lineage>
        <taxon>Bacteria</taxon>
        <taxon>Pseudomonadati</taxon>
        <taxon>Pseudomonadota</taxon>
        <taxon>Betaproteobacteria</taxon>
        <taxon>Burkholderiales</taxon>
        <taxon>Oxalobacteraceae</taxon>
        <taxon>Telluria group</taxon>
        <taxon>Massilia</taxon>
    </lineage>
</organism>
<keyword evidence="1" id="KW-0732">Signal</keyword>
<comment type="caution">
    <text evidence="2">The sequence shown here is derived from an EMBL/GenBank/DDBJ whole genome shotgun (WGS) entry which is preliminary data.</text>
</comment>
<evidence type="ECO:0000313" key="3">
    <source>
        <dbReference type="Proteomes" id="UP001596101"/>
    </source>
</evidence>
<name>A0ABW0MII6_9BURK</name>
<dbReference type="Proteomes" id="UP001596101">
    <property type="component" value="Unassembled WGS sequence"/>
</dbReference>
<proteinExistence type="predicted"/>
<gene>
    <name evidence="2" type="ORF">ACFPQ5_01325</name>
</gene>
<sequence length="196" mass="20212">MTASLLRKLGLALAAAVALQLTGCATPMGAPQASIDNTTKLRAAAIAPASLGSFTIAPGKAAGMDQGVSLRGTKVHSPYNESFSQYLKETLRVELDAAGLLDPASQAVISGTLTDSEADAAIGTGTAKLGARFVVTRGQTVAYDRTLQADASWESSFVGAVAIPLAAGQYQGLYRKLAGQLFDDPEFRKALARPAL</sequence>
<evidence type="ECO:0008006" key="4">
    <source>
        <dbReference type="Google" id="ProtNLM"/>
    </source>
</evidence>
<feature type="chain" id="PRO_5047028966" description="Lipoprotein" evidence="1">
    <location>
        <begin position="30"/>
        <end position="196"/>
    </location>
</feature>
<evidence type="ECO:0000313" key="2">
    <source>
        <dbReference type="EMBL" id="MFC5476813.1"/>
    </source>
</evidence>